<dbReference type="InterPro" id="IPR013780">
    <property type="entry name" value="Glyco_hydro_b"/>
</dbReference>
<proteinExistence type="inferred from homology"/>
<gene>
    <name evidence="6" type="primary">yicI_4</name>
    <name evidence="6" type="ORF">ERS852572_02891</name>
</gene>
<dbReference type="CDD" id="cd14752">
    <property type="entry name" value="GH31_N"/>
    <property type="match status" value="1"/>
</dbReference>
<evidence type="ECO:0000259" key="4">
    <source>
        <dbReference type="Pfam" id="PF13802"/>
    </source>
</evidence>
<evidence type="ECO:0000256" key="2">
    <source>
        <dbReference type="RuleBase" id="RU361185"/>
    </source>
</evidence>
<dbReference type="SUPFAM" id="SSF51011">
    <property type="entry name" value="Glycosyl hydrolase domain"/>
    <property type="match status" value="1"/>
</dbReference>
<dbReference type="CDD" id="cd06591">
    <property type="entry name" value="GH31_xylosidase_XylS"/>
    <property type="match status" value="1"/>
</dbReference>
<evidence type="ECO:0000259" key="5">
    <source>
        <dbReference type="Pfam" id="PF21365"/>
    </source>
</evidence>
<dbReference type="RefSeq" id="WP_055195282.1">
    <property type="nucleotide sequence ID" value="NZ_CABIYH010000023.1"/>
</dbReference>
<dbReference type="STRING" id="166486.ERS852572_02891"/>
<name>A0A173VEV5_9FIRM</name>
<evidence type="ECO:0000259" key="3">
    <source>
        <dbReference type="Pfam" id="PF01055"/>
    </source>
</evidence>
<dbReference type="InterPro" id="IPR011013">
    <property type="entry name" value="Gal_mutarotase_sf_dom"/>
</dbReference>
<dbReference type="Gene3D" id="3.20.20.80">
    <property type="entry name" value="Glycosidases"/>
    <property type="match status" value="1"/>
</dbReference>
<sequence length="658" mass="75961">MGNIRVEGKKIIYQRKDELTIIEPYGMNCLRCRSTKNSKILDENWTVLPPATADDCHIECDGRFATITNGAMKATIDAGQIWYGGIITYFKKDTPVLHTRFEGDYSNRNQHIEGDHYKISVIFDANEGEHFYGIGQEQVDLFDRKGSTSQIIHYNTKSTVPVLYSSLGYGFFWNNPSPGRCETTRNHTMFVADSAYQADYFVYTGDTPADIMKLYCDLTGYAPKFPRWAAGFWQCRLRYESQDDLLAVAREYKKQGIPIDAIVIDYFHWTEQGEWKFDPKYWPDPAAMVKELEEMDIHPVVSIWPTINPKSENYLEMSERNMLVRTENGQYGTFDFYGQQTFVDMMNPETREFVWDKVKNNYYKHGIKTFWLDEAEPEVHPQQPGHLKYYLGNGAQVAQLYPYYYAKTFYDGLKASGEDEIISLTRAAYPGSQKFGAIVWNGDIPSTFENLKMSITSGLSMSMCGIPWWNSDIGGFLNGDTESDYFRELIVRWFQFGLFCPVMRLHGARKRQSTYTERHPGIIEPSGGDNEIWSFGEKNYHIIKKILGYREKLKDYTCQYMDINSQTGAPIMRPMFFDFPDNEICYTLEDQYMYGADLLFAPIYRQGETERAVYLPEGDWVNVLTHEAFSGGQSIICHAQLDEFIAFARAGSDVINCF</sequence>
<feature type="domain" description="Glycoside hydrolase family 31 TIM barrel" evidence="3">
    <location>
        <begin position="223"/>
        <end position="557"/>
    </location>
</feature>
<feature type="domain" description="Glycoside hydrolase family 31 N-terminal" evidence="4">
    <location>
        <begin position="111"/>
        <end position="180"/>
    </location>
</feature>
<dbReference type="Pfam" id="PF13802">
    <property type="entry name" value="Gal_mutarotas_2"/>
    <property type="match status" value="1"/>
</dbReference>
<dbReference type="InterPro" id="IPR051816">
    <property type="entry name" value="Glycosyl_Hydrolase_31"/>
</dbReference>
<dbReference type="InterPro" id="IPR025887">
    <property type="entry name" value="Glyco_hydro_31_N_dom"/>
</dbReference>
<dbReference type="GO" id="GO:0005975">
    <property type="term" value="P:carbohydrate metabolic process"/>
    <property type="evidence" value="ECO:0007669"/>
    <property type="project" value="InterPro"/>
</dbReference>
<accession>A0A173VEV5</accession>
<dbReference type="Proteomes" id="UP000095350">
    <property type="component" value="Unassembled WGS sequence"/>
</dbReference>
<dbReference type="InterPro" id="IPR000322">
    <property type="entry name" value="Glyco_hydro_31_TIM"/>
</dbReference>
<dbReference type="Pfam" id="PF01055">
    <property type="entry name" value="Glyco_hydro_31_2nd"/>
    <property type="match status" value="1"/>
</dbReference>
<keyword evidence="2 6" id="KW-0378">Hydrolase</keyword>
<organism evidence="6 7">
    <name type="scientific">Roseburia intestinalis</name>
    <dbReference type="NCBI Taxonomy" id="166486"/>
    <lineage>
        <taxon>Bacteria</taxon>
        <taxon>Bacillati</taxon>
        <taxon>Bacillota</taxon>
        <taxon>Clostridia</taxon>
        <taxon>Lachnospirales</taxon>
        <taxon>Lachnospiraceae</taxon>
        <taxon>Roseburia</taxon>
    </lineage>
</organism>
<dbReference type="InterPro" id="IPR048395">
    <property type="entry name" value="Glyco_hydro_31_C"/>
</dbReference>
<evidence type="ECO:0000256" key="1">
    <source>
        <dbReference type="ARBA" id="ARBA00007806"/>
    </source>
</evidence>
<dbReference type="PANTHER" id="PTHR43863:SF2">
    <property type="entry name" value="MALTASE-GLUCOAMYLASE"/>
    <property type="match status" value="1"/>
</dbReference>
<comment type="similarity">
    <text evidence="1 2">Belongs to the glycosyl hydrolase 31 family.</text>
</comment>
<dbReference type="SUPFAM" id="SSF51445">
    <property type="entry name" value="(Trans)glycosidases"/>
    <property type="match status" value="1"/>
</dbReference>
<dbReference type="EC" id="3.2.1.177" evidence="6"/>
<keyword evidence="2 6" id="KW-0326">Glycosidase</keyword>
<dbReference type="Gene3D" id="2.60.40.1760">
    <property type="entry name" value="glycosyl hydrolase (family 31)"/>
    <property type="match status" value="1"/>
</dbReference>
<dbReference type="EMBL" id="CYXZ01000023">
    <property type="protein sequence ID" value="CUN25256.1"/>
    <property type="molecule type" value="Genomic_DNA"/>
</dbReference>
<reference evidence="6 7" key="1">
    <citation type="submission" date="2015-09" db="EMBL/GenBank/DDBJ databases">
        <authorList>
            <consortium name="Pathogen Informatics"/>
        </authorList>
    </citation>
    <scope>NUCLEOTIDE SEQUENCE [LARGE SCALE GENOMIC DNA]</scope>
    <source>
        <strain evidence="6 7">2789STDY5834960</strain>
    </source>
</reference>
<dbReference type="SUPFAM" id="SSF74650">
    <property type="entry name" value="Galactose mutarotase-like"/>
    <property type="match status" value="1"/>
</dbReference>
<dbReference type="AlphaFoldDB" id="A0A173VEV5"/>
<dbReference type="Pfam" id="PF21365">
    <property type="entry name" value="Glyco_hydro_31_3rd"/>
    <property type="match status" value="1"/>
</dbReference>
<dbReference type="GO" id="GO:0061634">
    <property type="term" value="F:alpha-D-xyloside xylohydrolase"/>
    <property type="evidence" value="ECO:0007669"/>
    <property type="project" value="UniProtKB-EC"/>
</dbReference>
<evidence type="ECO:0000313" key="6">
    <source>
        <dbReference type="EMBL" id="CUN25256.1"/>
    </source>
</evidence>
<dbReference type="GO" id="GO:0030246">
    <property type="term" value="F:carbohydrate binding"/>
    <property type="evidence" value="ECO:0007669"/>
    <property type="project" value="InterPro"/>
</dbReference>
<dbReference type="InterPro" id="IPR017853">
    <property type="entry name" value="GH"/>
</dbReference>
<dbReference type="PANTHER" id="PTHR43863">
    <property type="entry name" value="HYDROLASE, PUTATIVE (AFU_ORTHOLOGUE AFUA_1G03140)-RELATED"/>
    <property type="match status" value="1"/>
</dbReference>
<dbReference type="PaxDb" id="166486-ERS852572_02891"/>
<protein>
    <submittedName>
        <fullName evidence="6">Alpha-xylosidase</fullName>
        <ecNumber evidence="6">3.2.1.177</ecNumber>
    </submittedName>
</protein>
<feature type="domain" description="Glycosyl hydrolase family 31 C-terminal" evidence="5">
    <location>
        <begin position="568"/>
        <end position="652"/>
    </location>
</feature>
<dbReference type="Gene3D" id="2.60.40.1180">
    <property type="entry name" value="Golgi alpha-mannosidase II"/>
    <property type="match status" value="1"/>
</dbReference>
<evidence type="ECO:0000313" key="7">
    <source>
        <dbReference type="Proteomes" id="UP000095350"/>
    </source>
</evidence>
<dbReference type="OrthoDB" id="176168at2"/>